<sequence>MAQVRAEEQQILDGFQLHYRQFVDAVNAAQALDNPDAFLFQLLGDDLQAFSDLASQHADAFASDQEEFQTLQESLQRMILDLRMCLQRAVESSHRGRPQLVQQVSDGGPGRPHIEINQDWLAWAYTERSVTGIAHFLGVSRSTVRTALLNMGIARPGINPFPDDNDDDANHSSNEQSLHDPDVGLNPDPADFLHMPEVDPHLHSEESNSAGTASQSSRNLSDISETDLDRILLDLRAHFPQAGIKTLQGMMRTMGHRVHSVHNVRIERLWVDVRAQIAATWEERFTELELQLGMDVNNLNHIWLLQLLFLPILNTDIEFWREAWNSHDITIRDGPSRSPNNMFRFDMFIWGLRGDALENFPMSEEELEIFGVDWEGLHDDTLLRALRENYSSDGASSWLGPRGPPQGDLSEVEVTPPPCSLSVQEVRSLLEHISPLPKSSQRDDVHRLWSTALVFVRQLHPELF</sequence>
<feature type="region of interest" description="Disordered" evidence="1">
    <location>
        <begin position="393"/>
        <end position="414"/>
    </location>
</feature>
<feature type="region of interest" description="Disordered" evidence="1">
    <location>
        <begin position="158"/>
        <end position="221"/>
    </location>
</feature>
<name>A0ABR3EN10_9AGAR</name>
<proteinExistence type="predicted"/>
<keyword evidence="4" id="KW-1185">Reference proteome</keyword>
<organism evidence="3 4">
    <name type="scientific">Marasmius crinis-equi</name>
    <dbReference type="NCBI Taxonomy" id="585013"/>
    <lineage>
        <taxon>Eukaryota</taxon>
        <taxon>Fungi</taxon>
        <taxon>Dikarya</taxon>
        <taxon>Basidiomycota</taxon>
        <taxon>Agaricomycotina</taxon>
        <taxon>Agaricomycetes</taxon>
        <taxon>Agaricomycetidae</taxon>
        <taxon>Agaricales</taxon>
        <taxon>Marasmiineae</taxon>
        <taxon>Marasmiaceae</taxon>
        <taxon>Marasmius</taxon>
    </lineage>
</organism>
<evidence type="ECO:0000259" key="2">
    <source>
        <dbReference type="Pfam" id="PF24764"/>
    </source>
</evidence>
<protein>
    <recommendedName>
        <fullName evidence="2">Integrase core domain-containing protein</fullName>
    </recommendedName>
</protein>
<comment type="caution">
    <text evidence="3">The sequence shown here is derived from an EMBL/GenBank/DDBJ whole genome shotgun (WGS) entry which is preliminary data.</text>
</comment>
<feature type="domain" description="Integrase core" evidence="2">
    <location>
        <begin position="244"/>
        <end position="344"/>
    </location>
</feature>
<dbReference type="Proteomes" id="UP001465976">
    <property type="component" value="Unassembled WGS sequence"/>
</dbReference>
<dbReference type="EMBL" id="JBAHYK010002891">
    <property type="protein sequence ID" value="KAL0564272.1"/>
    <property type="molecule type" value="Genomic_DNA"/>
</dbReference>
<dbReference type="PANTHER" id="PTHR46791:SF5">
    <property type="entry name" value="CLR5 DOMAIN-CONTAINING PROTEIN-RELATED"/>
    <property type="match status" value="1"/>
</dbReference>
<evidence type="ECO:0000256" key="1">
    <source>
        <dbReference type="SAM" id="MobiDB-lite"/>
    </source>
</evidence>
<dbReference type="Pfam" id="PF24764">
    <property type="entry name" value="rva_4"/>
    <property type="match status" value="1"/>
</dbReference>
<evidence type="ECO:0000313" key="3">
    <source>
        <dbReference type="EMBL" id="KAL0564272.1"/>
    </source>
</evidence>
<evidence type="ECO:0000313" key="4">
    <source>
        <dbReference type="Proteomes" id="UP001465976"/>
    </source>
</evidence>
<accession>A0ABR3EN10</accession>
<feature type="compositionally biased region" description="Polar residues" evidence="1">
    <location>
        <begin position="207"/>
        <end position="221"/>
    </location>
</feature>
<reference evidence="3 4" key="1">
    <citation type="submission" date="2024-02" db="EMBL/GenBank/DDBJ databases">
        <title>A draft genome for the cacao thread blight pathogen Marasmius crinis-equi.</title>
        <authorList>
            <person name="Cohen S.P."/>
            <person name="Baruah I.K."/>
            <person name="Amoako-Attah I."/>
            <person name="Bukari Y."/>
            <person name="Meinhardt L.W."/>
            <person name="Bailey B.A."/>
        </authorList>
    </citation>
    <scope>NUCLEOTIDE SEQUENCE [LARGE SCALE GENOMIC DNA]</scope>
    <source>
        <strain evidence="3 4">GH-76</strain>
    </source>
</reference>
<dbReference type="InterPro" id="IPR058913">
    <property type="entry name" value="Integrase_dom_put"/>
</dbReference>
<gene>
    <name evidence="3" type="ORF">V5O48_017782</name>
</gene>
<feature type="compositionally biased region" description="Basic and acidic residues" evidence="1">
    <location>
        <begin position="194"/>
        <end position="206"/>
    </location>
</feature>
<dbReference type="PANTHER" id="PTHR46791">
    <property type="entry name" value="EXPRESSED PROTEIN"/>
    <property type="match status" value="1"/>
</dbReference>